<dbReference type="Pfam" id="PF00169">
    <property type="entry name" value="PH"/>
    <property type="match status" value="1"/>
</dbReference>
<dbReference type="SMART" id="SM00233">
    <property type="entry name" value="PH"/>
    <property type="match status" value="1"/>
</dbReference>
<dbReference type="EC" id="2.7.11.1" evidence="2"/>
<dbReference type="OrthoDB" id="63267at2759"/>
<dbReference type="SUPFAM" id="SSF50729">
    <property type="entry name" value="PH domain-like"/>
    <property type="match status" value="1"/>
</dbReference>
<dbReference type="InterPro" id="IPR000961">
    <property type="entry name" value="AGC-kinase_C"/>
</dbReference>
<dbReference type="FunFam" id="1.10.510.10:FF:000008">
    <property type="entry name" value="Non-specific serine/threonine protein kinase"/>
    <property type="match status" value="1"/>
</dbReference>
<dbReference type="VEuPathDB" id="AmoebaDB:NF0099590"/>
<evidence type="ECO:0000256" key="9">
    <source>
        <dbReference type="ARBA" id="ARBA00047899"/>
    </source>
</evidence>
<keyword evidence="4" id="KW-0597">Phosphoprotein</keyword>
<dbReference type="Gene3D" id="2.30.29.30">
    <property type="entry name" value="Pleckstrin-homology domain (PH domain)/Phosphotyrosine-binding domain (PTB)"/>
    <property type="match status" value="1"/>
</dbReference>
<name>A0A6A5BA58_NAEFO</name>
<keyword evidence="13" id="KW-0812">Transmembrane</keyword>
<dbReference type="InterPro" id="IPR017441">
    <property type="entry name" value="Protein_kinase_ATP_BS"/>
</dbReference>
<evidence type="ECO:0000256" key="5">
    <source>
        <dbReference type="ARBA" id="ARBA00022679"/>
    </source>
</evidence>
<comment type="catalytic activity">
    <reaction evidence="9">
        <text>L-threonyl-[protein] + ATP = O-phospho-L-threonyl-[protein] + ADP + H(+)</text>
        <dbReference type="Rhea" id="RHEA:46608"/>
        <dbReference type="Rhea" id="RHEA-COMP:11060"/>
        <dbReference type="Rhea" id="RHEA-COMP:11605"/>
        <dbReference type="ChEBI" id="CHEBI:15378"/>
        <dbReference type="ChEBI" id="CHEBI:30013"/>
        <dbReference type="ChEBI" id="CHEBI:30616"/>
        <dbReference type="ChEBI" id="CHEBI:61977"/>
        <dbReference type="ChEBI" id="CHEBI:456216"/>
        <dbReference type="EC" id="2.7.11.1"/>
    </reaction>
</comment>
<evidence type="ECO:0000259" key="14">
    <source>
        <dbReference type="PROSITE" id="PS50003"/>
    </source>
</evidence>
<dbReference type="VEuPathDB" id="AmoebaDB:NfTy_087380"/>
<dbReference type="GO" id="GO:0005524">
    <property type="term" value="F:ATP binding"/>
    <property type="evidence" value="ECO:0007669"/>
    <property type="project" value="UniProtKB-UniRule"/>
</dbReference>
<keyword evidence="6 11" id="KW-0547">Nucleotide-binding</keyword>
<keyword evidence="18" id="KW-1185">Reference proteome</keyword>
<accession>A0A6A5BA58</accession>
<keyword evidence="13" id="KW-0472">Membrane</keyword>
<dbReference type="RefSeq" id="XP_044556707.1">
    <property type="nucleotide sequence ID" value="XM_044713672.1"/>
</dbReference>
<dbReference type="EMBL" id="VFQX01000072">
    <property type="protein sequence ID" value="KAF0971992.1"/>
    <property type="molecule type" value="Genomic_DNA"/>
</dbReference>
<keyword evidence="5" id="KW-0808">Transferase</keyword>
<dbReference type="GO" id="GO:0004674">
    <property type="term" value="F:protein serine/threonine kinase activity"/>
    <property type="evidence" value="ECO:0007669"/>
    <property type="project" value="UniProtKB-KW"/>
</dbReference>
<dbReference type="PROSITE" id="PS00108">
    <property type="entry name" value="PROTEIN_KINASE_ST"/>
    <property type="match status" value="1"/>
</dbReference>
<keyword evidence="13" id="KW-1133">Transmembrane helix</keyword>
<dbReference type="PROSITE" id="PS50011">
    <property type="entry name" value="PROTEIN_KINASE_DOM"/>
    <property type="match status" value="1"/>
</dbReference>
<dbReference type="FunFam" id="3.30.200.20:FF:000048">
    <property type="entry name" value="Non-specific serine/threonine protein kinase"/>
    <property type="match status" value="1"/>
</dbReference>
<comment type="similarity">
    <text evidence="1">Belongs to the protein kinase superfamily. AGC Ser/Thr protein kinase family. RAC subfamily.</text>
</comment>
<feature type="transmembrane region" description="Helical" evidence="13">
    <location>
        <begin position="91"/>
        <end position="109"/>
    </location>
</feature>
<dbReference type="PROSITE" id="PS00107">
    <property type="entry name" value="PROTEIN_KINASE_ATP"/>
    <property type="match status" value="1"/>
</dbReference>
<dbReference type="Gene3D" id="3.30.200.20">
    <property type="entry name" value="Phosphorylase Kinase, domain 1"/>
    <property type="match status" value="1"/>
</dbReference>
<feature type="transmembrane region" description="Helical" evidence="13">
    <location>
        <begin position="268"/>
        <end position="290"/>
    </location>
</feature>
<protein>
    <recommendedName>
        <fullName evidence="2">non-specific serine/threonine protein kinase</fullName>
        <ecNumber evidence="2">2.7.11.1</ecNumber>
    </recommendedName>
</protein>
<dbReference type="Gene3D" id="1.10.510.10">
    <property type="entry name" value="Transferase(Phosphotransferase) domain 1"/>
    <property type="match status" value="1"/>
</dbReference>
<evidence type="ECO:0000256" key="12">
    <source>
        <dbReference type="SAM" id="MobiDB-lite"/>
    </source>
</evidence>
<keyword evidence="7" id="KW-0418">Kinase</keyword>
<evidence type="ECO:0000259" key="15">
    <source>
        <dbReference type="PROSITE" id="PS50011"/>
    </source>
</evidence>
<comment type="caution">
    <text evidence="17">The sequence shown here is derived from an EMBL/GenBank/DDBJ whole genome shotgun (WGS) entry which is preliminary data.</text>
</comment>
<dbReference type="Pfam" id="PF00069">
    <property type="entry name" value="Pkinase"/>
    <property type="match status" value="1"/>
</dbReference>
<evidence type="ECO:0000256" key="11">
    <source>
        <dbReference type="PROSITE-ProRule" id="PRU10141"/>
    </source>
</evidence>
<feature type="domain" description="PH" evidence="14">
    <location>
        <begin position="466"/>
        <end position="560"/>
    </location>
</feature>
<evidence type="ECO:0000256" key="10">
    <source>
        <dbReference type="ARBA" id="ARBA00048679"/>
    </source>
</evidence>
<dbReference type="PANTHER" id="PTHR24351">
    <property type="entry name" value="RIBOSOMAL PROTEIN S6 KINASE"/>
    <property type="match status" value="1"/>
</dbReference>
<feature type="transmembrane region" description="Helical" evidence="13">
    <location>
        <begin position="176"/>
        <end position="201"/>
    </location>
</feature>
<evidence type="ECO:0000256" key="4">
    <source>
        <dbReference type="ARBA" id="ARBA00022553"/>
    </source>
</evidence>
<dbReference type="InterPro" id="IPR011009">
    <property type="entry name" value="Kinase-like_dom_sf"/>
</dbReference>
<evidence type="ECO:0000313" key="18">
    <source>
        <dbReference type="Proteomes" id="UP000444721"/>
    </source>
</evidence>
<feature type="transmembrane region" description="Helical" evidence="13">
    <location>
        <begin position="145"/>
        <end position="170"/>
    </location>
</feature>
<evidence type="ECO:0000256" key="7">
    <source>
        <dbReference type="ARBA" id="ARBA00022777"/>
    </source>
</evidence>
<dbReference type="SMART" id="SM00220">
    <property type="entry name" value="S_TKc"/>
    <property type="match status" value="1"/>
</dbReference>
<dbReference type="VEuPathDB" id="AmoebaDB:NF0099580"/>
<evidence type="ECO:0000256" key="13">
    <source>
        <dbReference type="SAM" id="Phobius"/>
    </source>
</evidence>
<dbReference type="GeneID" id="68116903"/>
<evidence type="ECO:0000256" key="3">
    <source>
        <dbReference type="ARBA" id="ARBA00022527"/>
    </source>
</evidence>
<evidence type="ECO:0000256" key="8">
    <source>
        <dbReference type="ARBA" id="ARBA00022840"/>
    </source>
</evidence>
<dbReference type="InterPro" id="IPR000719">
    <property type="entry name" value="Prot_kinase_dom"/>
</dbReference>
<dbReference type="SMART" id="SM00133">
    <property type="entry name" value="S_TK_X"/>
    <property type="match status" value="1"/>
</dbReference>
<sequence>MTASQPPTLGHRREVPFATAEDSSVHPSLTHRNITPGADSHSTFSSDMIPNMNYSRSEIGNDENSRVWEEEIISSSEDEIKRPKPSYKSLLWIPLVIILNLCVVLYFYIPLHKKLNIRMIWNLDDLKKVYGAITSKEAEKHSFELWCLFFSLYLFNQISCMPGTVFLNIISGSMMGTFYGTLVCTILNTIGAVLCHVLWYFSGKDFLLSFEWFRVRVSKLSAMLQGYRKKGGFKMTWFLISLRLFPLTPNWFVNIAGPVLGITTTEQIYSVFIGMIPFNYITVHAGLLLSELKTVNDIYQPKTVFLLVLLSLLSLIPAIMRKFGKKDEKEEAIIIESDSSTTLPFFGNHALNRSFKPQHEFIHDTMKASKGMVVNSVKFLSKMIEQQSSQYFGSTSKPFSDSYKICSKWEILSLPRHSAGGPLTLSDNSSLKIDPSSKTQKKIFSSPHAAFQIITTSEMELNPMEKPDFSGYLKKKGGNIKTYKRRWFELRGKLLFYFKKQGDKKPTGFINISGAKVEVDESKPISFKLRGKNLARVYEISAENEFDFNSWMKELNKAINYNPTQDKEGLEEVKDEIRNAKSQEQVTVSGKASSGKKVTLSDFELLTVVGRGSFGKVMKVREKGTSKVLAMKVLRKDMIVKENMVSHTLAEKKILQSIDHPFIVALHYAFQTEEKLYLVLDYLPGGELFFHLREETKFDVERAKFYAAQIVLAIEHLHKNDIIYRDLKPENVVLDADGYAVLTDFGLAKTSVGNNTPTYTFCGTPEYLAPEILKGQGHGKAVDWWSLGILLYEMIVGLPPFYSENINEMYELILKAPLKFPSTVDAQAQSILKGLLERDEHKRLGGGPQDGAEVRSHPFFKNIDWDKLYHKQISAPFKPQLNDGNDTKYVDTEFTSERAHDSFAVGIGKEENKSFDDFDFTK</sequence>
<evidence type="ECO:0000259" key="16">
    <source>
        <dbReference type="PROSITE" id="PS51285"/>
    </source>
</evidence>
<evidence type="ECO:0000256" key="2">
    <source>
        <dbReference type="ARBA" id="ARBA00012513"/>
    </source>
</evidence>
<dbReference type="InterPro" id="IPR011993">
    <property type="entry name" value="PH-like_dom_sf"/>
</dbReference>
<keyword evidence="8 11" id="KW-0067">ATP-binding</keyword>
<dbReference type="FunFam" id="2.30.29.30:FF:000286">
    <property type="entry name" value="PH-protein kinase domain containing protein"/>
    <property type="match status" value="1"/>
</dbReference>
<comment type="catalytic activity">
    <reaction evidence="10">
        <text>L-seryl-[protein] + ATP = O-phospho-L-seryl-[protein] + ADP + H(+)</text>
        <dbReference type="Rhea" id="RHEA:17989"/>
        <dbReference type="Rhea" id="RHEA-COMP:9863"/>
        <dbReference type="Rhea" id="RHEA-COMP:11604"/>
        <dbReference type="ChEBI" id="CHEBI:15378"/>
        <dbReference type="ChEBI" id="CHEBI:29999"/>
        <dbReference type="ChEBI" id="CHEBI:30616"/>
        <dbReference type="ChEBI" id="CHEBI:83421"/>
        <dbReference type="ChEBI" id="CHEBI:456216"/>
        <dbReference type="EC" id="2.7.11.1"/>
    </reaction>
</comment>
<evidence type="ECO:0000256" key="1">
    <source>
        <dbReference type="ARBA" id="ARBA00006935"/>
    </source>
</evidence>
<feature type="transmembrane region" description="Helical" evidence="13">
    <location>
        <begin position="302"/>
        <end position="320"/>
    </location>
</feature>
<feature type="domain" description="Protein kinase" evidence="15">
    <location>
        <begin position="603"/>
        <end position="860"/>
    </location>
</feature>
<reference evidence="17 18" key="1">
    <citation type="journal article" date="2019" name="Sci. Rep.">
        <title>Nanopore sequencing improves the draft genome of the human pathogenic amoeba Naegleria fowleri.</title>
        <authorList>
            <person name="Liechti N."/>
            <person name="Schurch N."/>
            <person name="Bruggmann R."/>
            <person name="Wittwer M."/>
        </authorList>
    </citation>
    <scope>NUCLEOTIDE SEQUENCE [LARGE SCALE GENOMIC DNA]</scope>
    <source>
        <strain evidence="17 18">ATCC 30894</strain>
    </source>
</reference>
<dbReference type="InterPro" id="IPR001849">
    <property type="entry name" value="PH_domain"/>
</dbReference>
<feature type="compositionally biased region" description="Polar residues" evidence="12">
    <location>
        <begin position="21"/>
        <end position="33"/>
    </location>
</feature>
<feature type="binding site" evidence="11">
    <location>
        <position position="641"/>
    </location>
    <ligand>
        <name>ATP</name>
        <dbReference type="ChEBI" id="CHEBI:30616"/>
    </ligand>
</feature>
<dbReference type="VEuPathDB" id="AmoebaDB:FDP41_009688"/>
<dbReference type="PROSITE" id="PS50003">
    <property type="entry name" value="PH_DOMAIN"/>
    <property type="match status" value="1"/>
</dbReference>
<dbReference type="PROSITE" id="PS51285">
    <property type="entry name" value="AGC_KINASE_CTER"/>
    <property type="match status" value="1"/>
</dbReference>
<gene>
    <name evidence="17" type="ORF">FDP41_009688</name>
</gene>
<feature type="region of interest" description="Disordered" evidence="12">
    <location>
        <begin position="1"/>
        <end position="46"/>
    </location>
</feature>
<evidence type="ECO:0000256" key="6">
    <source>
        <dbReference type="ARBA" id="ARBA00022741"/>
    </source>
</evidence>
<dbReference type="AlphaFoldDB" id="A0A6A5BA58"/>
<keyword evidence="3" id="KW-0723">Serine/threonine-protein kinase</keyword>
<dbReference type="Proteomes" id="UP000444721">
    <property type="component" value="Unassembled WGS sequence"/>
</dbReference>
<organism evidence="17 18">
    <name type="scientific">Naegleria fowleri</name>
    <name type="common">Brain eating amoeba</name>
    <dbReference type="NCBI Taxonomy" id="5763"/>
    <lineage>
        <taxon>Eukaryota</taxon>
        <taxon>Discoba</taxon>
        <taxon>Heterolobosea</taxon>
        <taxon>Tetramitia</taxon>
        <taxon>Eutetramitia</taxon>
        <taxon>Vahlkampfiidae</taxon>
        <taxon>Naegleria</taxon>
    </lineage>
</organism>
<feature type="domain" description="AGC-kinase C-terminal" evidence="16">
    <location>
        <begin position="861"/>
        <end position="922"/>
    </location>
</feature>
<dbReference type="CDD" id="cd05123">
    <property type="entry name" value="STKc_AGC"/>
    <property type="match status" value="1"/>
</dbReference>
<dbReference type="SUPFAM" id="SSF56112">
    <property type="entry name" value="Protein kinase-like (PK-like)"/>
    <property type="match status" value="1"/>
</dbReference>
<dbReference type="InterPro" id="IPR045270">
    <property type="entry name" value="STKc_AGC"/>
</dbReference>
<evidence type="ECO:0000313" key="17">
    <source>
        <dbReference type="EMBL" id="KAF0971992.1"/>
    </source>
</evidence>
<proteinExistence type="inferred from homology"/>
<dbReference type="InterPro" id="IPR008271">
    <property type="entry name" value="Ser/Thr_kinase_AS"/>
</dbReference>